<dbReference type="InterPro" id="IPR009014">
    <property type="entry name" value="Transketo_C/PFOR_II"/>
</dbReference>
<evidence type="ECO:0000259" key="2">
    <source>
        <dbReference type="Pfam" id="PF01558"/>
    </source>
</evidence>
<accession>A0A8T3UTU3</accession>
<reference evidence="4 5" key="1">
    <citation type="submission" date="2020-09" db="EMBL/GenBank/DDBJ databases">
        <title>Genomic characterization of a novel Parvarchaeota family in acid mine drainage sediments.</title>
        <authorList>
            <person name="Luo Z.-H."/>
        </authorList>
    </citation>
    <scope>NUCLEOTIDE SEQUENCE [LARGE SCALE GENOMIC DNA]</scope>
    <source>
        <strain evidence="4">TL1-5_bins.178</strain>
    </source>
</reference>
<dbReference type="InterPro" id="IPR050722">
    <property type="entry name" value="Pyruvate:ferred/Flavod_OxRd"/>
</dbReference>
<dbReference type="Gene3D" id="3.40.920.10">
    <property type="entry name" value="Pyruvate-ferredoxin oxidoreductase, PFOR, domain III"/>
    <property type="match status" value="1"/>
</dbReference>
<dbReference type="GO" id="GO:0006082">
    <property type="term" value="P:organic acid metabolic process"/>
    <property type="evidence" value="ECO:0007669"/>
    <property type="project" value="UniProtKB-ARBA"/>
</dbReference>
<sequence length="602" mass="66699">MIDVSWMTGGKQGTGIDSAASLFSKVLVKNGYNVYGYREYFSNIKGMHSFFTVRVSDATTNSQSRKVDLAIFPDKESVFGEKNEHSETIHDGHIKDVKGGGMLIVDKNVDVSQIKRSDIKVVQIDFDQIINNVAKKMGVKSSDVMIAKNTSIVAISTYLFGVDTEILRAVLGSEFSNKGEAVIKMNTNTLDETISYLKTLSIPGLAKLTPIKNEERLLLEGYEASAIGKAIGGCKMQVYYPITPASDESVFLESHPELGIRVIQPESELAVIGMVTGASIAGVRASTSTSGPGFALMTETISYAGMTETPIVVVDHQRGAPATGLPTRTEQADLEFAIHQGHGDFSRIVIAPGDLEEAISITAEAFNYAETFQVPTIVLSEKSISQIYKSVKKSYIDNFKSSYRIKRGKLVDKAGYDGDFKRFSFTEDGISPRLIPGRSDHVMWIAGDEHDEYGHPYEEPMNRIRMMEKRNKKEELILKSIDIKDKFNLYGYPDKADLLIVSWGSPKGAILDALNDKTAFLQIKLIEPLDPEIENIIRKTKKVVCIEENISGQLRQHIASKTGILIENQILKYNGRIIDKDELKDGLNRVLKGEKKVILNDY</sequence>
<dbReference type="SUPFAM" id="SSF52922">
    <property type="entry name" value="TK C-terminal domain-like"/>
    <property type="match status" value="1"/>
</dbReference>
<dbReference type="SUPFAM" id="SSF52518">
    <property type="entry name" value="Thiamin diphosphate-binding fold (THDP-binding)"/>
    <property type="match status" value="1"/>
</dbReference>
<dbReference type="Proteomes" id="UP000763484">
    <property type="component" value="Unassembled WGS sequence"/>
</dbReference>
<dbReference type="InterPro" id="IPR002869">
    <property type="entry name" value="Pyrv_flavodox_OxRed_cen"/>
</dbReference>
<comment type="caution">
    <text evidence="4">The sequence shown here is derived from an EMBL/GenBank/DDBJ whole genome shotgun (WGS) entry which is preliminary data.</text>
</comment>
<feature type="domain" description="Pyruvate/ketoisovalerate oxidoreductase catalytic" evidence="2">
    <location>
        <begin position="13"/>
        <end position="192"/>
    </location>
</feature>
<dbReference type="InterPro" id="IPR002880">
    <property type="entry name" value="Pyrv_Fd/Flavodoxin_OxRdtase_N"/>
</dbReference>
<dbReference type="EMBL" id="JADFAQ010000005">
    <property type="protein sequence ID" value="MBE5727819.1"/>
    <property type="molecule type" value="Genomic_DNA"/>
</dbReference>
<protein>
    <submittedName>
        <fullName evidence="4">2-oxoacid:acceptor oxidoreductase subunit alpha</fullName>
    </submittedName>
</protein>
<dbReference type="Pfam" id="PF01855">
    <property type="entry name" value="POR_N"/>
    <property type="match status" value="1"/>
</dbReference>
<gene>
    <name evidence="4" type="ORF">IHE50_00155</name>
</gene>
<organism evidence="4 5">
    <name type="scientific">Candidatus Acidifodinimicrobium mancum</name>
    <dbReference type="NCBI Taxonomy" id="2898728"/>
    <lineage>
        <taxon>Archaea</taxon>
        <taxon>Candidatus Parvarchaeota</taxon>
        <taxon>Candidatus Acidifodinimicrobiaceae</taxon>
        <taxon>Candidatus Acidifodinimicrobium</taxon>
    </lineage>
</organism>
<keyword evidence="1" id="KW-0560">Oxidoreductase</keyword>
<dbReference type="AlphaFoldDB" id="A0A8T3UTU3"/>
<feature type="domain" description="Pyruvate flavodoxin/ferredoxin oxidoreductase pyrimidine binding" evidence="3">
    <location>
        <begin position="232"/>
        <end position="468"/>
    </location>
</feature>
<dbReference type="InterPro" id="IPR019752">
    <property type="entry name" value="Pyrv/ketoisovalerate_OxRed_cat"/>
</dbReference>
<dbReference type="Gene3D" id="3.40.50.920">
    <property type="match status" value="1"/>
</dbReference>
<dbReference type="SUPFAM" id="SSF53323">
    <property type="entry name" value="Pyruvate-ferredoxin oxidoreductase, PFOR, domain III"/>
    <property type="match status" value="1"/>
</dbReference>
<evidence type="ECO:0000259" key="3">
    <source>
        <dbReference type="Pfam" id="PF01855"/>
    </source>
</evidence>
<dbReference type="GO" id="GO:0016903">
    <property type="term" value="F:oxidoreductase activity, acting on the aldehyde or oxo group of donors"/>
    <property type="evidence" value="ECO:0007669"/>
    <property type="project" value="InterPro"/>
</dbReference>
<dbReference type="PANTHER" id="PTHR32154:SF16">
    <property type="entry name" value="PYRUVATE FLAVODOXIN_FERREDOXIN OXIDOREDUCTASE DOMAIN PROTEIN"/>
    <property type="match status" value="1"/>
</dbReference>
<dbReference type="InterPro" id="IPR029061">
    <property type="entry name" value="THDP-binding"/>
</dbReference>
<evidence type="ECO:0000256" key="1">
    <source>
        <dbReference type="ARBA" id="ARBA00023002"/>
    </source>
</evidence>
<proteinExistence type="predicted"/>
<evidence type="ECO:0000313" key="4">
    <source>
        <dbReference type="EMBL" id="MBE5727819.1"/>
    </source>
</evidence>
<dbReference type="Gene3D" id="3.40.50.970">
    <property type="match status" value="1"/>
</dbReference>
<dbReference type="FunFam" id="3.40.50.970:FF:000022">
    <property type="entry name" value="2-oxoglutarate ferredoxin oxidoreductase alpha subunit"/>
    <property type="match status" value="1"/>
</dbReference>
<dbReference type="CDD" id="cd07034">
    <property type="entry name" value="TPP_PYR_PFOR_IOR-alpha_like"/>
    <property type="match status" value="1"/>
</dbReference>
<name>A0A8T3UTU3_9ARCH</name>
<dbReference type="Pfam" id="PF01558">
    <property type="entry name" value="POR"/>
    <property type="match status" value="1"/>
</dbReference>
<dbReference type="NCBIfam" id="TIGR03710">
    <property type="entry name" value="OAFO_sf"/>
    <property type="match status" value="1"/>
</dbReference>
<evidence type="ECO:0000313" key="5">
    <source>
        <dbReference type="Proteomes" id="UP000763484"/>
    </source>
</evidence>
<dbReference type="GO" id="GO:0006979">
    <property type="term" value="P:response to oxidative stress"/>
    <property type="evidence" value="ECO:0007669"/>
    <property type="project" value="TreeGrafter"/>
</dbReference>
<dbReference type="InterPro" id="IPR022367">
    <property type="entry name" value="2-oxoacid/accept_OxRdtase_asu"/>
</dbReference>
<dbReference type="GO" id="GO:0044272">
    <property type="term" value="P:sulfur compound biosynthetic process"/>
    <property type="evidence" value="ECO:0007669"/>
    <property type="project" value="UniProtKB-ARBA"/>
</dbReference>
<dbReference type="PANTHER" id="PTHR32154">
    <property type="entry name" value="PYRUVATE-FLAVODOXIN OXIDOREDUCTASE-RELATED"/>
    <property type="match status" value="1"/>
</dbReference>
<dbReference type="CDD" id="cd17039">
    <property type="entry name" value="Ubl_ubiquitin_like"/>
    <property type="match status" value="1"/>
</dbReference>